<keyword evidence="5" id="KW-0408">Iron</keyword>
<keyword evidence="9" id="KW-1185">Reference proteome</keyword>
<dbReference type="CDD" id="cd11040">
    <property type="entry name" value="CYP7_CYP8-like"/>
    <property type="match status" value="1"/>
</dbReference>
<dbReference type="EMBL" id="KZ824421">
    <property type="protein sequence ID" value="RAL05357.1"/>
    <property type="molecule type" value="Genomic_DNA"/>
</dbReference>
<dbReference type="GeneID" id="37226760"/>
<dbReference type="InterPro" id="IPR050529">
    <property type="entry name" value="CYP450_sterol_14alpha_dmase"/>
</dbReference>
<reference evidence="8 9" key="1">
    <citation type="submission" date="2018-02" db="EMBL/GenBank/DDBJ databases">
        <title>The genomes of Aspergillus section Nigri reveals drivers in fungal speciation.</title>
        <authorList>
            <consortium name="DOE Joint Genome Institute"/>
            <person name="Vesth T.C."/>
            <person name="Nybo J."/>
            <person name="Theobald S."/>
            <person name="Brandl J."/>
            <person name="Frisvad J.C."/>
            <person name="Nielsen K.F."/>
            <person name="Lyhne E.K."/>
            <person name="Kogle M.E."/>
            <person name="Kuo A."/>
            <person name="Riley R."/>
            <person name="Clum A."/>
            <person name="Nolan M."/>
            <person name="Lipzen A."/>
            <person name="Salamov A."/>
            <person name="Henrissat B."/>
            <person name="Wiebenga A."/>
            <person name="De vries R.P."/>
            <person name="Grigoriev I.V."/>
            <person name="Mortensen U.H."/>
            <person name="Andersen M.R."/>
            <person name="Baker S.E."/>
        </authorList>
    </citation>
    <scope>NUCLEOTIDE SEQUENCE [LARGE SCALE GENOMIC DNA]</scope>
    <source>
        <strain evidence="8 9">CBS 121593</strain>
    </source>
</reference>
<sequence length="549" mass="61464">MLAVFFFGVAAATALMFFILRACIADKTLSAGPRTVPYSIPFIKSTLSFVFDGPKFFRQASRFCQNRWPLRVNLVNDEVYLVQGQKNILSVFSNPGLTVTRAYGLVLKHCFGMDQKAVDVYVSDTSGSRPRPIPGSNIPLNRRVSYHTHENLIQGLLGSGLGPTMERLDASLYASLDKAVPISPSWTYKDDLTQFFEDHLGAAILNALYGPLLLAENPDFNRKLWQYDKHIMALAKRLPAWLIPGAYRLRDELLRAIMKWHQRATELSTATPDRPKASQGEADPHWGSAMMRERNRMLLRIDGQDLQSVASTDLGFIWASITNVVPSTMTLCTHMYSDSSLVEELRSVLRHCLQPGTESLQLDMEKIGKQPLLLSMYAETLRFGVQIHIPRCSPHQPLALGGETIQSNKLVLINTALAHTDEEVWNTKDGQYPLDTFWARRFLIDPADPGSGPLKPSSSSSSFAKDRQPTDSKTSREDFTVQGLEGGQHACPGRLLAKRIMLLTSAMMVTMFDVELLTPASTLRFQSGRFGFGVRKPVAPVPFRIRRRY</sequence>
<keyword evidence="3" id="KW-0349">Heme</keyword>
<protein>
    <submittedName>
        <fullName evidence="8">Cytochrome P450</fullName>
    </submittedName>
</protein>
<dbReference type="Pfam" id="PF00067">
    <property type="entry name" value="p450"/>
    <property type="match status" value="1"/>
</dbReference>
<proteinExistence type="inferred from homology"/>
<dbReference type="GO" id="GO:0008395">
    <property type="term" value="F:steroid hydroxylase activity"/>
    <property type="evidence" value="ECO:0007669"/>
    <property type="project" value="TreeGrafter"/>
</dbReference>
<accession>A0A395HBR7</accession>
<feature type="region of interest" description="Disordered" evidence="7">
    <location>
        <begin position="449"/>
        <end position="478"/>
    </location>
</feature>
<comment type="similarity">
    <text evidence="2">Belongs to the cytochrome P450 family.</text>
</comment>
<dbReference type="VEuPathDB" id="FungiDB:BO80DRAFT_451711"/>
<dbReference type="PANTHER" id="PTHR24304">
    <property type="entry name" value="CYTOCHROME P450 FAMILY 7"/>
    <property type="match status" value="1"/>
</dbReference>
<evidence type="ECO:0000256" key="1">
    <source>
        <dbReference type="ARBA" id="ARBA00001971"/>
    </source>
</evidence>
<evidence type="ECO:0000313" key="9">
    <source>
        <dbReference type="Proteomes" id="UP000249402"/>
    </source>
</evidence>
<dbReference type="GO" id="GO:0016705">
    <property type="term" value="F:oxidoreductase activity, acting on paired donors, with incorporation or reduction of molecular oxygen"/>
    <property type="evidence" value="ECO:0007669"/>
    <property type="project" value="InterPro"/>
</dbReference>
<dbReference type="InterPro" id="IPR036396">
    <property type="entry name" value="Cyt_P450_sf"/>
</dbReference>
<name>A0A395HBR7_9EURO</name>
<evidence type="ECO:0000256" key="4">
    <source>
        <dbReference type="ARBA" id="ARBA00022723"/>
    </source>
</evidence>
<comment type="cofactor">
    <cofactor evidence="1">
        <name>heme</name>
        <dbReference type="ChEBI" id="CHEBI:30413"/>
    </cofactor>
</comment>
<gene>
    <name evidence="8" type="ORF">BO80DRAFT_451711</name>
</gene>
<dbReference type="OrthoDB" id="3366823at2759"/>
<feature type="compositionally biased region" description="Basic and acidic residues" evidence="7">
    <location>
        <begin position="464"/>
        <end position="478"/>
    </location>
</feature>
<dbReference type="Gene3D" id="1.10.630.10">
    <property type="entry name" value="Cytochrome P450"/>
    <property type="match status" value="1"/>
</dbReference>
<keyword evidence="6" id="KW-0503">Monooxygenase</keyword>
<dbReference type="STRING" id="1448316.A0A395HBR7"/>
<dbReference type="PANTHER" id="PTHR24304:SF2">
    <property type="entry name" value="24-HYDROXYCHOLESTEROL 7-ALPHA-HYDROXYLASE"/>
    <property type="match status" value="1"/>
</dbReference>
<evidence type="ECO:0000256" key="2">
    <source>
        <dbReference type="ARBA" id="ARBA00010617"/>
    </source>
</evidence>
<evidence type="ECO:0000256" key="7">
    <source>
        <dbReference type="SAM" id="MobiDB-lite"/>
    </source>
</evidence>
<dbReference type="GO" id="GO:0005506">
    <property type="term" value="F:iron ion binding"/>
    <property type="evidence" value="ECO:0007669"/>
    <property type="project" value="InterPro"/>
</dbReference>
<dbReference type="AlphaFoldDB" id="A0A395HBR7"/>
<dbReference type="RefSeq" id="XP_025579684.1">
    <property type="nucleotide sequence ID" value="XM_025721895.1"/>
</dbReference>
<dbReference type="Proteomes" id="UP000249402">
    <property type="component" value="Unassembled WGS sequence"/>
</dbReference>
<evidence type="ECO:0000313" key="8">
    <source>
        <dbReference type="EMBL" id="RAL05357.1"/>
    </source>
</evidence>
<dbReference type="GO" id="GO:0020037">
    <property type="term" value="F:heme binding"/>
    <property type="evidence" value="ECO:0007669"/>
    <property type="project" value="InterPro"/>
</dbReference>
<dbReference type="SUPFAM" id="SSF48264">
    <property type="entry name" value="Cytochrome P450"/>
    <property type="match status" value="1"/>
</dbReference>
<keyword evidence="4" id="KW-0479">Metal-binding</keyword>
<dbReference type="InterPro" id="IPR001128">
    <property type="entry name" value="Cyt_P450"/>
</dbReference>
<evidence type="ECO:0000256" key="6">
    <source>
        <dbReference type="ARBA" id="ARBA00023033"/>
    </source>
</evidence>
<keyword evidence="6" id="KW-0560">Oxidoreductase</keyword>
<organism evidence="8 9">
    <name type="scientific">Aspergillus ibericus CBS 121593</name>
    <dbReference type="NCBI Taxonomy" id="1448316"/>
    <lineage>
        <taxon>Eukaryota</taxon>
        <taxon>Fungi</taxon>
        <taxon>Dikarya</taxon>
        <taxon>Ascomycota</taxon>
        <taxon>Pezizomycotina</taxon>
        <taxon>Eurotiomycetes</taxon>
        <taxon>Eurotiomycetidae</taxon>
        <taxon>Eurotiales</taxon>
        <taxon>Aspergillaceae</taxon>
        <taxon>Aspergillus</taxon>
        <taxon>Aspergillus subgen. Circumdati</taxon>
    </lineage>
</organism>
<evidence type="ECO:0000256" key="3">
    <source>
        <dbReference type="ARBA" id="ARBA00022617"/>
    </source>
</evidence>
<evidence type="ECO:0000256" key="5">
    <source>
        <dbReference type="ARBA" id="ARBA00023004"/>
    </source>
</evidence>